<keyword evidence="2" id="KW-1185">Reference proteome</keyword>
<evidence type="ECO:0000313" key="2">
    <source>
        <dbReference type="Proteomes" id="UP000265520"/>
    </source>
</evidence>
<evidence type="ECO:0000313" key="1">
    <source>
        <dbReference type="EMBL" id="MCI40934.1"/>
    </source>
</evidence>
<reference evidence="1 2" key="1">
    <citation type="journal article" date="2018" name="Front. Plant Sci.">
        <title>Red Clover (Trifolium pratense) and Zigzag Clover (T. medium) - A Picture of Genomic Similarities and Differences.</title>
        <authorList>
            <person name="Dluhosova J."/>
            <person name="Istvanek J."/>
            <person name="Nedelnik J."/>
            <person name="Repkova J."/>
        </authorList>
    </citation>
    <scope>NUCLEOTIDE SEQUENCE [LARGE SCALE GENOMIC DNA]</scope>
    <source>
        <strain evidence="2">cv. 10/8</strain>
        <tissue evidence="1">Leaf</tissue>
    </source>
</reference>
<protein>
    <submittedName>
        <fullName evidence="1">Uncharacterized protein</fullName>
    </submittedName>
</protein>
<organism evidence="1 2">
    <name type="scientific">Trifolium medium</name>
    <dbReference type="NCBI Taxonomy" id="97028"/>
    <lineage>
        <taxon>Eukaryota</taxon>
        <taxon>Viridiplantae</taxon>
        <taxon>Streptophyta</taxon>
        <taxon>Embryophyta</taxon>
        <taxon>Tracheophyta</taxon>
        <taxon>Spermatophyta</taxon>
        <taxon>Magnoliopsida</taxon>
        <taxon>eudicotyledons</taxon>
        <taxon>Gunneridae</taxon>
        <taxon>Pentapetalae</taxon>
        <taxon>rosids</taxon>
        <taxon>fabids</taxon>
        <taxon>Fabales</taxon>
        <taxon>Fabaceae</taxon>
        <taxon>Papilionoideae</taxon>
        <taxon>50 kb inversion clade</taxon>
        <taxon>NPAAA clade</taxon>
        <taxon>Hologalegina</taxon>
        <taxon>IRL clade</taxon>
        <taxon>Trifolieae</taxon>
        <taxon>Trifolium</taxon>
    </lineage>
</organism>
<dbReference type="Proteomes" id="UP000265520">
    <property type="component" value="Unassembled WGS sequence"/>
</dbReference>
<comment type="caution">
    <text evidence="1">The sequence shown here is derived from an EMBL/GenBank/DDBJ whole genome shotgun (WGS) entry which is preliminary data.</text>
</comment>
<name>A0A392RXX4_9FABA</name>
<feature type="non-terminal residue" evidence="1">
    <location>
        <position position="1"/>
    </location>
</feature>
<accession>A0A392RXX4</accession>
<sequence>SIVLFLLHPSSSSSPNSNNPFYFFIKSKSTFFILKFQQPIFFSQSTHSFRPEFERKVVYTKPEADLVHIEIGGLLFTGHPVLRLEGFNQSFKAHSAAPCQHPS</sequence>
<dbReference type="EMBL" id="LXQA010285670">
    <property type="protein sequence ID" value="MCI40934.1"/>
    <property type="molecule type" value="Genomic_DNA"/>
</dbReference>
<dbReference type="AlphaFoldDB" id="A0A392RXX4"/>
<proteinExistence type="predicted"/>